<feature type="transmembrane region" description="Helical" evidence="1">
    <location>
        <begin position="116"/>
        <end position="133"/>
    </location>
</feature>
<reference evidence="3 4" key="1">
    <citation type="journal article" date="2008" name="PLoS ONE">
        <title>Environmental adaptation: genomic analysis of the piezotolerant and psychrotolerant deep-sea iron reducing bacterium Shewanella piezotolerans WP3.</title>
        <authorList>
            <person name="Wang F."/>
            <person name="Wang J."/>
            <person name="Jian H."/>
            <person name="Zhang B."/>
            <person name="Li S."/>
            <person name="Wang F."/>
            <person name="Zeng X."/>
            <person name="Gao L."/>
            <person name="Bartlett D.H."/>
            <person name="Yu J."/>
            <person name="Hu S."/>
            <person name="Xiao X."/>
        </authorList>
    </citation>
    <scope>NUCLEOTIDE SEQUENCE [LARGE SCALE GENOMIC DNA]</scope>
    <source>
        <strain evidence="4">WP3 / JCM 13877</strain>
    </source>
</reference>
<keyword evidence="1" id="KW-0472">Membrane</keyword>
<dbReference type="KEGG" id="swp:swp_2766"/>
<dbReference type="Pfam" id="PF11992">
    <property type="entry name" value="TgpA_N"/>
    <property type="match status" value="1"/>
</dbReference>
<dbReference type="OrthoDB" id="9804872at2"/>
<dbReference type="AlphaFoldDB" id="B8CMV4"/>
<accession>B8CMV4</accession>
<feature type="transmembrane region" description="Helical" evidence="1">
    <location>
        <begin position="69"/>
        <end position="86"/>
    </location>
</feature>
<dbReference type="Pfam" id="PF01841">
    <property type="entry name" value="Transglut_core"/>
    <property type="match status" value="1"/>
</dbReference>
<keyword evidence="4" id="KW-1185">Reference proteome</keyword>
<dbReference type="InterPro" id="IPR038765">
    <property type="entry name" value="Papain-like_cys_pep_sf"/>
</dbReference>
<dbReference type="PANTHER" id="PTHR42736:SF1">
    <property type="entry name" value="PROTEIN-GLUTAMINE GAMMA-GLUTAMYLTRANSFERASE"/>
    <property type="match status" value="1"/>
</dbReference>
<protein>
    <submittedName>
        <fullName evidence="3">Transglutaminase-like protein</fullName>
    </submittedName>
</protein>
<dbReference type="STRING" id="225849.swp_2766"/>
<dbReference type="SUPFAM" id="SSF54001">
    <property type="entry name" value="Cysteine proteinases"/>
    <property type="match status" value="1"/>
</dbReference>
<evidence type="ECO:0000259" key="2">
    <source>
        <dbReference type="SMART" id="SM00460"/>
    </source>
</evidence>
<evidence type="ECO:0000313" key="3">
    <source>
        <dbReference type="EMBL" id="ACJ29494.1"/>
    </source>
</evidence>
<dbReference type="eggNOG" id="COG1305">
    <property type="taxonomic scope" value="Bacteria"/>
</dbReference>
<gene>
    <name evidence="3" type="ordered locus">swp_2766</name>
</gene>
<feature type="domain" description="Transglutaminase-like" evidence="2">
    <location>
        <begin position="429"/>
        <end position="500"/>
    </location>
</feature>
<name>B8CMV4_SHEPW</name>
<feature type="transmembrane region" description="Helical" evidence="1">
    <location>
        <begin position="21"/>
        <end position="38"/>
    </location>
</feature>
<dbReference type="Gene3D" id="3.10.620.30">
    <property type="match status" value="1"/>
</dbReference>
<keyword evidence="1" id="KW-1133">Transmembrane helix</keyword>
<dbReference type="SMART" id="SM00460">
    <property type="entry name" value="TGc"/>
    <property type="match status" value="1"/>
</dbReference>
<dbReference type="Proteomes" id="UP000000753">
    <property type="component" value="Chromosome"/>
</dbReference>
<dbReference type="PANTHER" id="PTHR42736">
    <property type="entry name" value="PROTEIN-GLUTAMINE GAMMA-GLUTAMYLTRANSFERASE"/>
    <property type="match status" value="1"/>
</dbReference>
<proteinExistence type="predicted"/>
<dbReference type="InterPro" id="IPR021878">
    <property type="entry name" value="TgpA_N"/>
</dbReference>
<keyword evidence="1" id="KW-0812">Transmembrane</keyword>
<dbReference type="InterPro" id="IPR002931">
    <property type="entry name" value="Transglutaminase-like"/>
</dbReference>
<dbReference type="HOGENOM" id="CLU_012397_0_0_6"/>
<dbReference type="InterPro" id="IPR052901">
    <property type="entry name" value="Bact_TGase-like"/>
</dbReference>
<feature type="transmembrane region" description="Helical" evidence="1">
    <location>
        <begin position="44"/>
        <end position="62"/>
    </location>
</feature>
<feature type="transmembrane region" description="Helical" evidence="1">
    <location>
        <begin position="580"/>
        <end position="602"/>
    </location>
</feature>
<evidence type="ECO:0000256" key="1">
    <source>
        <dbReference type="SAM" id="Phobius"/>
    </source>
</evidence>
<feature type="transmembrane region" description="Helical" evidence="1">
    <location>
        <begin position="171"/>
        <end position="190"/>
    </location>
</feature>
<organism evidence="3 4">
    <name type="scientific">Shewanella piezotolerans (strain WP3 / JCM 13877)</name>
    <dbReference type="NCBI Taxonomy" id="225849"/>
    <lineage>
        <taxon>Bacteria</taxon>
        <taxon>Pseudomonadati</taxon>
        <taxon>Pseudomonadota</taxon>
        <taxon>Gammaproteobacteria</taxon>
        <taxon>Alteromonadales</taxon>
        <taxon>Shewanellaceae</taxon>
        <taxon>Shewanella</taxon>
    </lineage>
</organism>
<sequence length="703" mass="79542">MNSDSRSSKAKRTVQISISRHTLMWLLITNVAILSPLYQQVTVWSLAICTICIIWRVGIYLGKVARPPRWLVTALAFFSAMTLAMVANKIGVLTALINLLILGYALKYIEMRSRRDVQVVVLAGYFLIALTFLQQQSVWSSLHLLLVTLINTCVLISLYHDENNFKYAATLGTKILLQSVPLAIILFIVLPRLPPLWMVPPQGTAKTGLSNTVSFSNITELTRSSELAFRATFVGGYQPINANLYWRALVMEDYDGKQWQQNVSITAAENAFVDKTSPKEPTRALSMSSVSMGDLDSDTALSYSVIAEPSGQHWLFGLDRATSQDKGVKMLADFRLYATTPIEQQKLYNVTSFTNANLQVELPLAQQQLNLRLPEGQNPRTRALAQQFAKHYPNAEDRLTAMMRYFTEQPYFYTLRPPPVGKQQIDDFLLNNKAGFCVHYASAFAFMARATGMPARLVSGYQGGEYNQAAGYFSIYQYMAHAWVEVWLADRGWVRFDPTAMIAPERIEQGFDAFFDPQQSYLADSPFGYLGLQSSEFIKQLRMQFASIDYFWSVWVLGFNTNKQQRVLEEVLGEVTRTKLAILLIVSLGIVGLSIAYSAGLIQFHRSNDKHLNAYYAVCKLLKKSNLAREYNEGPQAYNQRVGLALPALAADFNKFTDYYIAIQYQVLNKKAQKRLSRLLIKQSRRLKFIIIKQKLALNKTNT</sequence>
<dbReference type="EMBL" id="CP000472">
    <property type="protein sequence ID" value="ACJ29494.1"/>
    <property type="molecule type" value="Genomic_DNA"/>
</dbReference>
<evidence type="ECO:0000313" key="4">
    <source>
        <dbReference type="Proteomes" id="UP000000753"/>
    </source>
</evidence>
<feature type="transmembrane region" description="Helical" evidence="1">
    <location>
        <begin position="139"/>
        <end position="159"/>
    </location>
</feature>
<feature type="transmembrane region" description="Helical" evidence="1">
    <location>
        <begin position="92"/>
        <end position="109"/>
    </location>
</feature>